<evidence type="ECO:0000313" key="3">
    <source>
        <dbReference type="Proteomes" id="UP000736672"/>
    </source>
</evidence>
<dbReference type="EMBL" id="JAGTJS010000015">
    <property type="protein sequence ID" value="KAH7247749.1"/>
    <property type="molecule type" value="Genomic_DNA"/>
</dbReference>
<reference evidence="2" key="1">
    <citation type="journal article" date="2021" name="Nat. Commun.">
        <title>Genetic determinants of endophytism in the Arabidopsis root mycobiome.</title>
        <authorList>
            <person name="Mesny F."/>
            <person name="Miyauchi S."/>
            <person name="Thiergart T."/>
            <person name="Pickel B."/>
            <person name="Atanasova L."/>
            <person name="Karlsson M."/>
            <person name="Huettel B."/>
            <person name="Barry K.W."/>
            <person name="Haridas S."/>
            <person name="Chen C."/>
            <person name="Bauer D."/>
            <person name="Andreopoulos W."/>
            <person name="Pangilinan J."/>
            <person name="LaButti K."/>
            <person name="Riley R."/>
            <person name="Lipzen A."/>
            <person name="Clum A."/>
            <person name="Drula E."/>
            <person name="Henrissat B."/>
            <person name="Kohler A."/>
            <person name="Grigoriev I.V."/>
            <person name="Martin F.M."/>
            <person name="Hacquard S."/>
        </authorList>
    </citation>
    <scope>NUCLEOTIDE SEQUENCE</scope>
    <source>
        <strain evidence="2">FSSC 5 MPI-SDFR-AT-0091</strain>
    </source>
</reference>
<sequence length="104" mass="11457">MAALTLSCALCLSLIEGSFWLMCVRRLKGSKLHPMASGKHAACATFAFCLFLNGESMGLFRHNGEMFRPSDLFFPPLNLGAVRLDHLFLSSNRTSVCSREVLTS</sequence>
<name>A0A9P9H016_FUSSL</name>
<dbReference type="Proteomes" id="UP000736672">
    <property type="component" value="Unassembled WGS sequence"/>
</dbReference>
<evidence type="ECO:0008006" key="4">
    <source>
        <dbReference type="Google" id="ProtNLM"/>
    </source>
</evidence>
<feature type="signal peptide" evidence="1">
    <location>
        <begin position="1"/>
        <end position="17"/>
    </location>
</feature>
<gene>
    <name evidence="2" type="ORF">B0J15DRAFT_64031</name>
</gene>
<proteinExistence type="predicted"/>
<keyword evidence="1" id="KW-0732">Signal</keyword>
<evidence type="ECO:0000313" key="2">
    <source>
        <dbReference type="EMBL" id="KAH7247749.1"/>
    </source>
</evidence>
<comment type="caution">
    <text evidence="2">The sequence shown here is derived from an EMBL/GenBank/DDBJ whole genome shotgun (WGS) entry which is preliminary data.</text>
</comment>
<evidence type="ECO:0000256" key="1">
    <source>
        <dbReference type="SAM" id="SignalP"/>
    </source>
</evidence>
<dbReference type="AlphaFoldDB" id="A0A9P9H016"/>
<organism evidence="2 3">
    <name type="scientific">Fusarium solani</name>
    <name type="common">Filamentous fungus</name>
    <dbReference type="NCBI Taxonomy" id="169388"/>
    <lineage>
        <taxon>Eukaryota</taxon>
        <taxon>Fungi</taxon>
        <taxon>Dikarya</taxon>
        <taxon>Ascomycota</taxon>
        <taxon>Pezizomycotina</taxon>
        <taxon>Sordariomycetes</taxon>
        <taxon>Hypocreomycetidae</taxon>
        <taxon>Hypocreales</taxon>
        <taxon>Nectriaceae</taxon>
        <taxon>Fusarium</taxon>
        <taxon>Fusarium solani species complex</taxon>
    </lineage>
</organism>
<protein>
    <recommendedName>
        <fullName evidence="4">Secreted protein</fullName>
    </recommendedName>
</protein>
<keyword evidence="3" id="KW-1185">Reference proteome</keyword>
<accession>A0A9P9H016</accession>
<feature type="chain" id="PRO_5040286917" description="Secreted protein" evidence="1">
    <location>
        <begin position="18"/>
        <end position="104"/>
    </location>
</feature>